<dbReference type="AlphaFoldDB" id="A0A0E9PLI3"/>
<dbReference type="EMBL" id="GBXM01103091">
    <property type="protein sequence ID" value="JAH05486.1"/>
    <property type="molecule type" value="Transcribed_RNA"/>
</dbReference>
<reference evidence="1" key="2">
    <citation type="journal article" date="2015" name="Fish Shellfish Immunol.">
        <title>Early steps in the European eel (Anguilla anguilla)-Vibrio vulnificus interaction in the gills: Role of the RtxA13 toxin.</title>
        <authorList>
            <person name="Callol A."/>
            <person name="Pajuelo D."/>
            <person name="Ebbesson L."/>
            <person name="Teles M."/>
            <person name="MacKenzie S."/>
            <person name="Amaro C."/>
        </authorList>
    </citation>
    <scope>NUCLEOTIDE SEQUENCE</scope>
</reference>
<organism evidence="1">
    <name type="scientific">Anguilla anguilla</name>
    <name type="common">European freshwater eel</name>
    <name type="synonym">Muraena anguilla</name>
    <dbReference type="NCBI Taxonomy" id="7936"/>
    <lineage>
        <taxon>Eukaryota</taxon>
        <taxon>Metazoa</taxon>
        <taxon>Chordata</taxon>
        <taxon>Craniata</taxon>
        <taxon>Vertebrata</taxon>
        <taxon>Euteleostomi</taxon>
        <taxon>Actinopterygii</taxon>
        <taxon>Neopterygii</taxon>
        <taxon>Teleostei</taxon>
        <taxon>Anguilliformes</taxon>
        <taxon>Anguillidae</taxon>
        <taxon>Anguilla</taxon>
    </lineage>
</organism>
<proteinExistence type="predicted"/>
<reference evidence="1" key="1">
    <citation type="submission" date="2014-11" db="EMBL/GenBank/DDBJ databases">
        <authorList>
            <person name="Amaro Gonzalez C."/>
        </authorList>
    </citation>
    <scope>NUCLEOTIDE SEQUENCE</scope>
</reference>
<evidence type="ECO:0000313" key="1">
    <source>
        <dbReference type="EMBL" id="JAH05486.1"/>
    </source>
</evidence>
<protein>
    <submittedName>
        <fullName evidence="1">Uncharacterized protein</fullName>
    </submittedName>
</protein>
<name>A0A0E9PLI3_ANGAN</name>
<sequence length="34" mass="3860">MASLTQDSLITKLTSMPAFVFSIQENGFYMVQLF</sequence>
<accession>A0A0E9PLI3</accession>